<sequence length="640" mass="71054">DALVSGADVLITGGAHKRIHGLKGYILPSSEENSTTVNVRLYQGHATLQSKISCVHRSNVAVSGPGPPVEDDGLHPSLRWRLRPPPLTVFSARFVLGWQSLATMVPMKPDKRPQQGTPGQCQRRSPTFEAAEGAPVATAFGKEKHHEGREKSPTQHENEDELALPVRSLGDEQEEMVEVEIEDDERSGTSRQHEAEDDTAHRAQAQQDAEDTPKSHRPRQMYKRDCADRLPRRSTALMTGYPGRGSYALMIPDDRSRAATSNRDFDTGLPPPLAAGNGVLDLESNQVSVTCPNRAQGWVDCYQVDTCIAGLSPYNYAVGAELDEPCAPAPPHISTDTTGKLPKAAILDMTSNIRDDMGLDDQEQLFFRHMGPLSGVRQDPNRAESSNPPQNSGAAKRPIPGSGHLSLGPNVGIQQWLQRGLRNAGTVVCRQTEMVLRQEQTLSALRQDLMLYLFVRSGEQGMIPILCQAADKWRQLKEETPEKLGYSLKLAMFKQLMITLQERLTETSKNPQAMDHAKSLNWVDTEGCWRILKWNGTKQNLEIDTTVQSTSTENLLSQIVQVRKAINETSLIRFKSIRRLTEGVQTEWVTFQIFVSLRPEGSPIWSSLTSWIGQAAFHVIGCRLRRDRPQYDALAASLWG</sequence>
<feature type="region of interest" description="Disordered" evidence="1">
    <location>
        <begin position="107"/>
        <end position="239"/>
    </location>
</feature>
<feature type="non-terminal residue" evidence="2">
    <location>
        <position position="640"/>
    </location>
</feature>
<gene>
    <name evidence="2" type="ORF">SNEC2469_LOCUS10167</name>
</gene>
<feature type="compositionally biased region" description="Basic and acidic residues" evidence="1">
    <location>
        <begin position="141"/>
        <end position="157"/>
    </location>
</feature>
<feature type="compositionally biased region" description="Polar residues" evidence="1">
    <location>
        <begin position="383"/>
        <end position="393"/>
    </location>
</feature>
<dbReference type="AlphaFoldDB" id="A0A812Q4D7"/>
<protein>
    <submittedName>
        <fullName evidence="2">Uncharacterized protein</fullName>
    </submittedName>
</protein>
<organism evidence="2 3">
    <name type="scientific">Symbiodinium necroappetens</name>
    <dbReference type="NCBI Taxonomy" id="1628268"/>
    <lineage>
        <taxon>Eukaryota</taxon>
        <taxon>Sar</taxon>
        <taxon>Alveolata</taxon>
        <taxon>Dinophyceae</taxon>
        <taxon>Suessiales</taxon>
        <taxon>Symbiodiniaceae</taxon>
        <taxon>Symbiodinium</taxon>
    </lineage>
</organism>
<feature type="compositionally biased region" description="Basic and acidic residues" evidence="1">
    <location>
        <begin position="222"/>
        <end position="231"/>
    </location>
</feature>
<evidence type="ECO:0000313" key="3">
    <source>
        <dbReference type="Proteomes" id="UP000601435"/>
    </source>
</evidence>
<comment type="caution">
    <text evidence="2">The sequence shown here is derived from an EMBL/GenBank/DDBJ whole genome shotgun (WGS) entry which is preliminary data.</text>
</comment>
<proteinExistence type="predicted"/>
<dbReference type="OrthoDB" id="415851at2759"/>
<dbReference type="Proteomes" id="UP000601435">
    <property type="component" value="Unassembled WGS sequence"/>
</dbReference>
<name>A0A812Q4D7_9DINO</name>
<evidence type="ECO:0000313" key="2">
    <source>
        <dbReference type="EMBL" id="CAE7376727.1"/>
    </source>
</evidence>
<reference evidence="2" key="1">
    <citation type="submission" date="2021-02" db="EMBL/GenBank/DDBJ databases">
        <authorList>
            <person name="Dougan E. K."/>
            <person name="Rhodes N."/>
            <person name="Thang M."/>
            <person name="Chan C."/>
        </authorList>
    </citation>
    <scope>NUCLEOTIDE SEQUENCE</scope>
</reference>
<keyword evidence="3" id="KW-1185">Reference proteome</keyword>
<feature type="compositionally biased region" description="Basic and acidic residues" evidence="1">
    <location>
        <begin position="186"/>
        <end position="201"/>
    </location>
</feature>
<accession>A0A812Q4D7</accession>
<feature type="compositionally biased region" description="Acidic residues" evidence="1">
    <location>
        <begin position="171"/>
        <end position="185"/>
    </location>
</feature>
<dbReference type="EMBL" id="CAJNJA010016217">
    <property type="protein sequence ID" value="CAE7376727.1"/>
    <property type="molecule type" value="Genomic_DNA"/>
</dbReference>
<evidence type="ECO:0000256" key="1">
    <source>
        <dbReference type="SAM" id="MobiDB-lite"/>
    </source>
</evidence>
<feature type="compositionally biased region" description="Polar residues" evidence="1">
    <location>
        <begin position="114"/>
        <end position="125"/>
    </location>
</feature>
<feature type="region of interest" description="Disordered" evidence="1">
    <location>
        <begin position="372"/>
        <end position="404"/>
    </location>
</feature>